<dbReference type="NCBIfam" id="TIGR00475">
    <property type="entry name" value="selB"/>
    <property type="match status" value="1"/>
</dbReference>
<keyword evidence="6" id="KW-0342">GTP-binding</keyword>
<dbReference type="InterPro" id="IPR009001">
    <property type="entry name" value="Transl_elong_EF1A/Init_IF2_C"/>
</dbReference>
<evidence type="ECO:0000256" key="1">
    <source>
        <dbReference type="ARBA" id="ARBA00004496"/>
    </source>
</evidence>
<dbReference type="GO" id="GO:0003723">
    <property type="term" value="F:RNA binding"/>
    <property type="evidence" value="ECO:0007669"/>
    <property type="project" value="InterPro"/>
</dbReference>
<evidence type="ECO:0000313" key="10">
    <source>
        <dbReference type="EMBL" id="GCL61438.1"/>
    </source>
</evidence>
<dbReference type="SUPFAM" id="SSF46785">
    <property type="entry name" value="Winged helix' DNA-binding domain"/>
    <property type="match status" value="3"/>
</dbReference>
<dbReference type="InterPro" id="IPR027417">
    <property type="entry name" value="P-loop_NTPase"/>
</dbReference>
<evidence type="ECO:0000256" key="5">
    <source>
        <dbReference type="ARBA" id="ARBA00022917"/>
    </source>
</evidence>
<accession>A0A480ARR3</accession>
<name>A0A480ARR3_9BURK</name>
<dbReference type="InterPro" id="IPR005225">
    <property type="entry name" value="Small_GTP-bd"/>
</dbReference>
<dbReference type="InterPro" id="IPR031157">
    <property type="entry name" value="G_TR_CS"/>
</dbReference>
<dbReference type="InterPro" id="IPR036388">
    <property type="entry name" value="WH-like_DNA-bd_sf"/>
</dbReference>
<dbReference type="GO" id="GO:0005737">
    <property type="term" value="C:cytoplasm"/>
    <property type="evidence" value="ECO:0007669"/>
    <property type="project" value="UniProtKB-SubCell"/>
</dbReference>
<proteinExistence type="predicted"/>
<dbReference type="CDD" id="cd04171">
    <property type="entry name" value="SelB"/>
    <property type="match status" value="1"/>
</dbReference>
<dbReference type="PANTHER" id="PTHR43721:SF11">
    <property type="entry name" value="SELENOCYSTEINE-SPECIFIC ELONGATION FACTOR"/>
    <property type="match status" value="1"/>
</dbReference>
<dbReference type="Pfam" id="PF09107">
    <property type="entry name" value="WHD_3rd_SelB"/>
    <property type="match status" value="1"/>
</dbReference>
<dbReference type="GO" id="GO:0003924">
    <property type="term" value="F:GTPase activity"/>
    <property type="evidence" value="ECO:0007669"/>
    <property type="project" value="InterPro"/>
</dbReference>
<comment type="function">
    <text evidence="7">Translation factor necessary for the incorporation of selenocysteine into proteins. It probably replaces EF-Tu for the insertion of selenocysteine directed by the UGA codon. SelB binds GTP and GDP.</text>
</comment>
<dbReference type="PANTHER" id="PTHR43721">
    <property type="entry name" value="ELONGATION FACTOR TU-RELATED"/>
    <property type="match status" value="1"/>
</dbReference>
<dbReference type="GO" id="GO:0001514">
    <property type="term" value="P:selenocysteine incorporation"/>
    <property type="evidence" value="ECO:0007669"/>
    <property type="project" value="InterPro"/>
</dbReference>
<comment type="caution">
    <text evidence="10">The sequence shown here is derived from an EMBL/GenBank/DDBJ whole genome shotgun (WGS) entry which is preliminary data.</text>
</comment>
<feature type="domain" description="Tr-type G" evidence="9">
    <location>
        <begin position="1"/>
        <end position="173"/>
    </location>
</feature>
<comment type="subcellular location">
    <subcellularLocation>
        <location evidence="1">Cytoplasm</location>
    </subcellularLocation>
</comment>
<dbReference type="PRINTS" id="PR00315">
    <property type="entry name" value="ELONGATNFCT"/>
</dbReference>
<dbReference type="SUPFAM" id="SSF50447">
    <property type="entry name" value="Translation proteins"/>
    <property type="match status" value="1"/>
</dbReference>
<dbReference type="InterPro" id="IPR004535">
    <property type="entry name" value="Transl_elong_SelB"/>
</dbReference>
<dbReference type="PROSITE" id="PS00301">
    <property type="entry name" value="G_TR_1"/>
    <property type="match status" value="1"/>
</dbReference>
<dbReference type="InterPro" id="IPR004161">
    <property type="entry name" value="EFTu-like_2"/>
</dbReference>
<dbReference type="Gene3D" id="1.10.10.10">
    <property type="entry name" value="Winged helix-like DNA-binding domain superfamily/Winged helix DNA-binding domain"/>
    <property type="match status" value="1"/>
</dbReference>
<dbReference type="InterPro" id="IPR057335">
    <property type="entry name" value="Beta-barrel_SelB"/>
</dbReference>
<dbReference type="Gene3D" id="2.40.30.10">
    <property type="entry name" value="Translation factors"/>
    <property type="match status" value="1"/>
</dbReference>
<dbReference type="Proteomes" id="UP000301751">
    <property type="component" value="Unassembled WGS sequence"/>
</dbReference>
<evidence type="ECO:0000256" key="2">
    <source>
        <dbReference type="ARBA" id="ARBA00015953"/>
    </source>
</evidence>
<dbReference type="EMBL" id="BJCL01000001">
    <property type="protein sequence ID" value="GCL61438.1"/>
    <property type="molecule type" value="Genomic_DNA"/>
</dbReference>
<evidence type="ECO:0000256" key="6">
    <source>
        <dbReference type="ARBA" id="ARBA00023134"/>
    </source>
</evidence>
<dbReference type="InterPro" id="IPR000795">
    <property type="entry name" value="T_Tr_GTP-bd_dom"/>
</dbReference>
<dbReference type="SUPFAM" id="SSF50465">
    <property type="entry name" value="EF-Tu/eEF-1alpha/eIF2-gamma C-terminal domain"/>
    <property type="match status" value="1"/>
</dbReference>
<keyword evidence="11" id="KW-1185">Reference proteome</keyword>
<dbReference type="NCBIfam" id="TIGR00231">
    <property type="entry name" value="small_GTP"/>
    <property type="match status" value="1"/>
</dbReference>
<evidence type="ECO:0000256" key="3">
    <source>
        <dbReference type="ARBA" id="ARBA00022490"/>
    </source>
</evidence>
<evidence type="ECO:0000256" key="8">
    <source>
        <dbReference type="ARBA" id="ARBA00031615"/>
    </source>
</evidence>
<dbReference type="Pfam" id="PF03144">
    <property type="entry name" value="GTP_EFTU_D2"/>
    <property type="match status" value="1"/>
</dbReference>
<evidence type="ECO:0000256" key="4">
    <source>
        <dbReference type="ARBA" id="ARBA00022741"/>
    </source>
</evidence>
<dbReference type="OrthoDB" id="9803139at2"/>
<dbReference type="Gene3D" id="1.10.10.2770">
    <property type="match status" value="1"/>
</dbReference>
<protein>
    <recommendedName>
        <fullName evidence="2">Selenocysteine-specific elongation factor</fullName>
    </recommendedName>
    <alternativeName>
        <fullName evidence="8">SelB translation factor</fullName>
    </alternativeName>
</protein>
<dbReference type="Gene3D" id="3.40.50.300">
    <property type="entry name" value="P-loop containing nucleotide triphosphate hydrolases"/>
    <property type="match status" value="1"/>
</dbReference>
<dbReference type="Pfam" id="PF00009">
    <property type="entry name" value="GTP_EFTU"/>
    <property type="match status" value="1"/>
</dbReference>
<keyword evidence="5" id="KW-0648">Protein biosynthesis</keyword>
<organism evidence="10 11">
    <name type="scientific">Pseudaquabacterium pictum</name>
    <dbReference type="NCBI Taxonomy" id="2315236"/>
    <lineage>
        <taxon>Bacteria</taxon>
        <taxon>Pseudomonadati</taxon>
        <taxon>Pseudomonadota</taxon>
        <taxon>Betaproteobacteria</taxon>
        <taxon>Burkholderiales</taxon>
        <taxon>Sphaerotilaceae</taxon>
        <taxon>Pseudaquabacterium</taxon>
    </lineage>
</organism>
<dbReference type="InterPro" id="IPR036390">
    <property type="entry name" value="WH_DNA-bd_sf"/>
</dbReference>
<reference evidence="11" key="1">
    <citation type="submission" date="2019-03" db="EMBL/GenBank/DDBJ databases">
        <title>Aquabacterium pictum sp.nov., the first bacteriochlorophyll a-containing freshwater bacterium in the genus Aquabacterium of the class Betaproteobacteria.</title>
        <authorList>
            <person name="Hirose S."/>
            <person name="Tank M."/>
            <person name="Hara E."/>
            <person name="Tamaki H."/>
            <person name="Takaichi S."/>
            <person name="Haruta S."/>
            <person name="Hanada S."/>
        </authorList>
    </citation>
    <scope>NUCLEOTIDE SEQUENCE [LARGE SCALE GENOMIC DNA]</scope>
    <source>
        <strain evidence="11">W35</strain>
    </source>
</reference>
<dbReference type="SUPFAM" id="SSF52540">
    <property type="entry name" value="P-loop containing nucleoside triphosphate hydrolases"/>
    <property type="match status" value="1"/>
</dbReference>
<dbReference type="PROSITE" id="PS51722">
    <property type="entry name" value="G_TR_2"/>
    <property type="match status" value="1"/>
</dbReference>
<dbReference type="RefSeq" id="WP_137731187.1">
    <property type="nucleotide sequence ID" value="NZ_BJCL01000001.1"/>
</dbReference>
<dbReference type="InterPro" id="IPR009000">
    <property type="entry name" value="Transl_B-barrel_sf"/>
</dbReference>
<dbReference type="GO" id="GO:0003746">
    <property type="term" value="F:translation elongation factor activity"/>
    <property type="evidence" value="ECO:0007669"/>
    <property type="project" value="InterPro"/>
</dbReference>
<dbReference type="GO" id="GO:0005525">
    <property type="term" value="F:GTP binding"/>
    <property type="evidence" value="ECO:0007669"/>
    <property type="project" value="UniProtKB-KW"/>
</dbReference>
<dbReference type="InterPro" id="IPR050055">
    <property type="entry name" value="EF-Tu_GTPase"/>
</dbReference>
<evidence type="ECO:0000256" key="7">
    <source>
        <dbReference type="ARBA" id="ARBA00025526"/>
    </source>
</evidence>
<gene>
    <name evidence="10" type="primary">selB</name>
    <name evidence="10" type="ORF">AQPW35_05190</name>
</gene>
<evidence type="ECO:0000259" key="9">
    <source>
        <dbReference type="PROSITE" id="PS51722"/>
    </source>
</evidence>
<dbReference type="Pfam" id="PF25461">
    <property type="entry name" value="Beta-barrel_SelB"/>
    <property type="match status" value="1"/>
</dbReference>
<keyword evidence="3" id="KW-0963">Cytoplasm</keyword>
<dbReference type="InterPro" id="IPR015191">
    <property type="entry name" value="SelB_WHD4"/>
</dbReference>
<sequence>MIIATAGHVDHGKTTLVKALTGVDTDRLPEEQARGMTIDLGFAQADLAPGLRVGFIDVPGHERLVRNMLAGVAAIDLALLVVAADDGPMPQTREHLDILALLGVPQLVVALTKADRVDAARLAAARAEVAALLQAGPHAGAPVLDVVAPTGQGVAALREHLAGAARAVATRPADGHFRLTIDRSFAVDGAGRVVTGAVLAGQVQVGDAVQLLPQGTALRVRGLQVLGKAVQSARAGQRCAVNLAGADLKRAAPARGDWLAASNAPPPSSQLDVQLQWLPAAGPPPVPRAQLLLHIGAAAVPARWSPLGDVAPQAGGSGWARLTLAQPVSAAWGDRFILREAAAHRSLAGGWVVDAFGPSRGRSQPQRLAQLAALALADPAAALSALAGQSPDGVDLDHFRQARSLPAAQADALHRLLSLHCVPRPRGLLGLTAAQWQHWQQRLLQAVDAWHAARPDSLGPDEQALRQALDTDAALLRASVGATLASGALVRDGLCIRRPDHQPVLPTDEADLLQRVAAQLQPAGLRPPIVGDLAQQLDLTLPVLLDGLARLTARGLLVRVAPNRWYLPQTVQQLAAVARELAAASPDGAYDAAAYRDRSGIGRNLTVQVIEFLDRAGITRFDGSRHHLRG</sequence>
<dbReference type="AlphaFoldDB" id="A0A480ARR3"/>
<keyword evidence="4" id="KW-0547">Nucleotide-binding</keyword>
<evidence type="ECO:0000313" key="11">
    <source>
        <dbReference type="Proteomes" id="UP000301751"/>
    </source>
</evidence>